<gene>
    <name evidence="1" type="ORF">SAMN06296036_1267</name>
</gene>
<accession>A0A1Y6CL18</accession>
<dbReference type="RefSeq" id="WP_132324333.1">
    <property type="nucleotide sequence ID" value="NZ_FWZT01000026.1"/>
</dbReference>
<proteinExistence type="predicted"/>
<dbReference type="OrthoDB" id="5888723at2"/>
<protein>
    <submittedName>
        <fullName evidence="1">Transglutaminase elicitor</fullName>
    </submittedName>
</protein>
<keyword evidence="2" id="KW-1185">Reference proteome</keyword>
<evidence type="ECO:0000313" key="1">
    <source>
        <dbReference type="EMBL" id="SMF71010.1"/>
    </source>
</evidence>
<dbReference type="PROSITE" id="PS51257">
    <property type="entry name" value="PROKAR_LIPOPROTEIN"/>
    <property type="match status" value="1"/>
</dbReference>
<sequence length="393" mass="45212">MKSFISSLALLGIISSSCSESDSSGLKERWNQKNRPEIMAERFRYDHEFANLPLEGTLAPKPWSGDYWPTYKGGITYRWMLEEGSYWTDEALYSYDYHNPASLANADLSSLSPAEKYDLFREDLSFSLTDYERRRTRIMKTVKTSKDYDENFEIPAWEGLCHAWAPATIAYRSPKPVTLKSRTGAYEIPFGASDVKALLTYFLHIYNGNRTYFLGERCNTEFAKLDEQVRSGEITEEQRNRSMEAIQCRDVNAGSFHIVLANQISNKNESFIVDVTRDFEVWNQAVEGYRSTILSESEEVYSDAARNTTKIVEVVTEMDYTTEISYSVENTDDVDSTATKTYRYFLELDAAGKIIGGKWISSNRPDFLWKQEIPEFQGFFQELKSIYEASIAQ</sequence>
<dbReference type="Pfam" id="PF16683">
    <property type="entry name" value="TGase_elicitor"/>
    <property type="match status" value="1"/>
</dbReference>
<dbReference type="InterPro" id="IPR032048">
    <property type="entry name" value="TGase_elicitor"/>
</dbReference>
<dbReference type="AlphaFoldDB" id="A0A1Y6CL18"/>
<reference evidence="2" key="1">
    <citation type="submission" date="2017-04" db="EMBL/GenBank/DDBJ databases">
        <authorList>
            <person name="Varghese N."/>
            <person name="Submissions S."/>
        </authorList>
    </citation>
    <scope>NUCLEOTIDE SEQUENCE [LARGE SCALE GENOMIC DNA]</scope>
    <source>
        <strain evidence="2">RKEM611</strain>
    </source>
</reference>
<name>A0A1Y6CL18_9BACT</name>
<dbReference type="Proteomes" id="UP000192907">
    <property type="component" value="Unassembled WGS sequence"/>
</dbReference>
<dbReference type="EMBL" id="FWZT01000026">
    <property type="protein sequence ID" value="SMF71010.1"/>
    <property type="molecule type" value="Genomic_DNA"/>
</dbReference>
<organism evidence="1 2">
    <name type="scientific">Pseudobacteriovorax antillogorgiicola</name>
    <dbReference type="NCBI Taxonomy" id="1513793"/>
    <lineage>
        <taxon>Bacteria</taxon>
        <taxon>Pseudomonadati</taxon>
        <taxon>Bdellovibrionota</taxon>
        <taxon>Oligoflexia</taxon>
        <taxon>Oligoflexales</taxon>
        <taxon>Pseudobacteriovoracaceae</taxon>
        <taxon>Pseudobacteriovorax</taxon>
    </lineage>
</organism>
<evidence type="ECO:0000313" key="2">
    <source>
        <dbReference type="Proteomes" id="UP000192907"/>
    </source>
</evidence>
<dbReference type="GO" id="GO:0016755">
    <property type="term" value="F:aminoacyltransferase activity"/>
    <property type="evidence" value="ECO:0007669"/>
    <property type="project" value="InterPro"/>
</dbReference>